<dbReference type="Pfam" id="PF09953">
    <property type="entry name" value="DUF2187"/>
    <property type="match status" value="1"/>
</dbReference>
<name>A0A1H4F0S7_9BACI</name>
<protein>
    <submittedName>
        <fullName evidence="1">Uncharacterized protein YkvS</fullName>
    </submittedName>
</protein>
<dbReference type="Proteomes" id="UP000198584">
    <property type="component" value="Unassembled WGS sequence"/>
</dbReference>
<dbReference type="InterPro" id="IPR018690">
    <property type="entry name" value="DUF2187"/>
</dbReference>
<evidence type="ECO:0000313" key="2">
    <source>
        <dbReference type="Proteomes" id="UP000198584"/>
    </source>
</evidence>
<proteinExistence type="predicted"/>
<accession>A0A1H4F0S7</accession>
<evidence type="ECO:0000313" key="1">
    <source>
        <dbReference type="EMBL" id="SEA90607.1"/>
    </source>
</evidence>
<gene>
    <name evidence="1" type="ORF">SAMN05421743_11057</name>
</gene>
<dbReference type="AlphaFoldDB" id="A0A1H4F0S7"/>
<keyword evidence="2" id="KW-1185">Reference proteome</keyword>
<dbReference type="STRING" id="571932.SAMN05421743_11057"/>
<organism evidence="1 2">
    <name type="scientific">Thalassobacillus cyri</name>
    <dbReference type="NCBI Taxonomy" id="571932"/>
    <lineage>
        <taxon>Bacteria</taxon>
        <taxon>Bacillati</taxon>
        <taxon>Bacillota</taxon>
        <taxon>Bacilli</taxon>
        <taxon>Bacillales</taxon>
        <taxon>Bacillaceae</taxon>
        <taxon>Thalassobacillus</taxon>
    </lineage>
</organism>
<reference evidence="1 2" key="1">
    <citation type="submission" date="2016-10" db="EMBL/GenBank/DDBJ databases">
        <authorList>
            <person name="de Groot N.N."/>
        </authorList>
    </citation>
    <scope>NUCLEOTIDE SEQUENCE [LARGE SCALE GENOMIC DNA]</scope>
    <source>
        <strain evidence="1 2">CCM7597</strain>
    </source>
</reference>
<sequence>MEIFYKFVIMSENIIFISIERMLAMETPEGHEANIGDIISFKLNGVDAKGKVVTSSCQRCVMVDLSVMENLEDTGFEHTHTVVAPGKYKVLHSSK</sequence>
<dbReference type="OrthoDB" id="2887062at2"/>
<dbReference type="EMBL" id="FNQR01000010">
    <property type="protein sequence ID" value="SEA90607.1"/>
    <property type="molecule type" value="Genomic_DNA"/>
</dbReference>